<dbReference type="EMBL" id="AP022565">
    <property type="protein sequence ID" value="BBX30211.1"/>
    <property type="molecule type" value="Genomic_DNA"/>
</dbReference>
<evidence type="ECO:0000313" key="2">
    <source>
        <dbReference type="EMBL" id="BBX30211.1"/>
    </source>
</evidence>
<dbReference type="Proteomes" id="UP000466906">
    <property type="component" value="Chromosome"/>
</dbReference>
<dbReference type="AlphaFoldDB" id="A0A6N4V3I3"/>
<evidence type="ECO:0000313" key="3">
    <source>
        <dbReference type="Proteomes" id="UP000466906"/>
    </source>
</evidence>
<evidence type="ECO:0000256" key="1">
    <source>
        <dbReference type="SAM" id="Phobius"/>
    </source>
</evidence>
<keyword evidence="1" id="KW-1133">Transmembrane helix</keyword>
<proteinExistence type="predicted"/>
<organism evidence="2 3">
    <name type="scientific">Mycolicibacterium alvei</name>
    <dbReference type="NCBI Taxonomy" id="67081"/>
    <lineage>
        <taxon>Bacteria</taxon>
        <taxon>Bacillati</taxon>
        <taxon>Actinomycetota</taxon>
        <taxon>Actinomycetes</taxon>
        <taxon>Mycobacteriales</taxon>
        <taxon>Mycobacteriaceae</taxon>
        <taxon>Mycolicibacterium</taxon>
    </lineage>
</organism>
<keyword evidence="3" id="KW-1185">Reference proteome</keyword>
<gene>
    <name evidence="2" type="ORF">MALV_53360</name>
</gene>
<keyword evidence="1" id="KW-0472">Membrane</keyword>
<reference evidence="2 3" key="1">
    <citation type="journal article" date="2019" name="Emerg. Microbes Infect.">
        <title>Comprehensive subspecies identification of 175 nontuberculous mycobacteria species based on 7547 genomic profiles.</title>
        <authorList>
            <person name="Matsumoto Y."/>
            <person name="Kinjo T."/>
            <person name="Motooka D."/>
            <person name="Nabeya D."/>
            <person name="Jung N."/>
            <person name="Uechi K."/>
            <person name="Horii T."/>
            <person name="Iida T."/>
            <person name="Fujita J."/>
            <person name="Nakamura S."/>
        </authorList>
    </citation>
    <scope>NUCLEOTIDE SEQUENCE [LARGE SCALE GENOMIC DNA]</scope>
    <source>
        <strain evidence="2 3">JCM 12272</strain>
    </source>
</reference>
<accession>A0A6N4V3I3</accession>
<name>A0A6N4V3I3_9MYCO</name>
<feature type="transmembrane region" description="Helical" evidence="1">
    <location>
        <begin position="17"/>
        <end position="42"/>
    </location>
</feature>
<keyword evidence="1" id="KW-0812">Transmembrane</keyword>
<sequence>MAQRTAVDPETSYPEEVAVGAIIMLGTLFGLITLIVGLVLYFDPEARRTPPGSGPEVDR</sequence>
<dbReference type="KEGG" id="malv:MALV_53360"/>
<protein>
    <submittedName>
        <fullName evidence="2">Uncharacterized protein</fullName>
    </submittedName>
</protein>